<dbReference type="Proteomes" id="UP000673691">
    <property type="component" value="Unassembled WGS sequence"/>
</dbReference>
<feature type="compositionally biased region" description="Low complexity" evidence="1">
    <location>
        <begin position="11"/>
        <end position="25"/>
    </location>
</feature>
<feature type="region of interest" description="Disordered" evidence="1">
    <location>
        <begin position="419"/>
        <end position="475"/>
    </location>
</feature>
<dbReference type="AlphaFoldDB" id="A0A8H7ZRV2"/>
<evidence type="ECO:0000313" key="2">
    <source>
        <dbReference type="EMBL" id="KAG5458251.1"/>
    </source>
</evidence>
<feature type="region of interest" description="Disordered" evidence="1">
    <location>
        <begin position="1"/>
        <end position="25"/>
    </location>
</feature>
<proteinExistence type="predicted"/>
<accession>A0A8H7ZRV2</accession>
<feature type="compositionally biased region" description="Basic residues" evidence="1">
    <location>
        <begin position="503"/>
        <end position="514"/>
    </location>
</feature>
<evidence type="ECO:0000313" key="3">
    <source>
        <dbReference type="Proteomes" id="UP000673691"/>
    </source>
</evidence>
<protein>
    <submittedName>
        <fullName evidence="2">Uncharacterized protein</fullName>
    </submittedName>
</protein>
<comment type="caution">
    <text evidence="2">The sequence shown here is derived from an EMBL/GenBank/DDBJ whole genome shotgun (WGS) entry which is preliminary data.</text>
</comment>
<name>A0A8H7ZRV2_9FUNG</name>
<reference evidence="2 3" key="1">
    <citation type="journal article" name="Sci. Rep.">
        <title>Genome-scale phylogenetic analyses confirm Olpidium as the closest living zoosporic fungus to the non-flagellated, terrestrial fungi.</title>
        <authorList>
            <person name="Chang Y."/>
            <person name="Rochon D."/>
            <person name="Sekimoto S."/>
            <person name="Wang Y."/>
            <person name="Chovatia M."/>
            <person name="Sandor L."/>
            <person name="Salamov A."/>
            <person name="Grigoriev I.V."/>
            <person name="Stajich J.E."/>
            <person name="Spatafora J.W."/>
        </authorList>
    </citation>
    <scope>NUCLEOTIDE SEQUENCE [LARGE SCALE GENOMIC DNA]</scope>
    <source>
        <strain evidence="2">S191</strain>
    </source>
</reference>
<feature type="region of interest" description="Disordered" evidence="1">
    <location>
        <begin position="282"/>
        <end position="327"/>
    </location>
</feature>
<feature type="region of interest" description="Disordered" evidence="1">
    <location>
        <begin position="488"/>
        <end position="514"/>
    </location>
</feature>
<organism evidence="2 3">
    <name type="scientific">Olpidium bornovanus</name>
    <dbReference type="NCBI Taxonomy" id="278681"/>
    <lineage>
        <taxon>Eukaryota</taxon>
        <taxon>Fungi</taxon>
        <taxon>Fungi incertae sedis</taxon>
        <taxon>Olpidiomycota</taxon>
        <taxon>Olpidiomycotina</taxon>
        <taxon>Olpidiomycetes</taxon>
        <taxon>Olpidiales</taxon>
        <taxon>Olpidiaceae</taxon>
        <taxon>Olpidium</taxon>
    </lineage>
</organism>
<feature type="non-terminal residue" evidence="2">
    <location>
        <position position="566"/>
    </location>
</feature>
<evidence type="ECO:0000256" key="1">
    <source>
        <dbReference type="SAM" id="MobiDB-lite"/>
    </source>
</evidence>
<keyword evidence="3" id="KW-1185">Reference proteome</keyword>
<gene>
    <name evidence="2" type="ORF">BJ554DRAFT_1560</name>
</gene>
<feature type="non-terminal residue" evidence="2">
    <location>
        <position position="1"/>
    </location>
</feature>
<sequence length="566" mass="61628">KKKKKKKNENENSPPALRSGRPSPASPSGAVRLGFYANGVVPVPLPLLPRLLPMLAAAGNCAVLPAAPVTKALVPFAPERRSDVVLGAVADLSRLSGGRRFEFSLEEICERVNTTYVGSHNADDQESLRNMVVLVLNMNRGPCRFENGASLRRSPLGMNVRSRRPNSPLTRCETGYYHLLQESARVEEPRTRSKDAVVPAPLRIATERPGTTPAASLVYAASPCTASTPRFPGPMATGAHGRQTPTLHDVLAAAAYVEAHSLASSGTKRIYGYAGEGDVPTGGPTATGAFSFDRDSKRRRSPPEMGEFRVHERSGTAALASPPRAGDAKEPKWRDLVYMTLKKLYGDYPNRHAFRLKDIADLTESFWDELMRGKPKPGNFRMSVAAVLSAYPEFTTGVGAGHQGWWSLDEAKCEPGKRAVVTSAAASPARPRGRPRGSGRSGQQLGDKSPAADAVSDERTSAAEPAEGNSEDEEEFFFRQGEYRHLRSDQAELGRAADSGRGRTPKPVRKNRRRNQRLTWKALLICVMRDLSFGAGALEARIWISMDEIVAGAQERWDEHGPRVSM</sequence>
<dbReference type="EMBL" id="JAEFCI010008778">
    <property type="protein sequence ID" value="KAG5458251.1"/>
    <property type="molecule type" value="Genomic_DNA"/>
</dbReference>